<evidence type="ECO:0000313" key="2">
    <source>
        <dbReference type="EMBL" id="ABD81330.1"/>
    </source>
</evidence>
<keyword evidence="1" id="KW-0812">Transmembrane</keyword>
<dbReference type="InterPro" id="IPR008979">
    <property type="entry name" value="Galactose-bd-like_sf"/>
</dbReference>
<dbReference type="AlphaFoldDB" id="Q21IZ9"/>
<keyword evidence="1" id="KW-1133">Transmembrane helix</keyword>
<feature type="transmembrane region" description="Helical" evidence="1">
    <location>
        <begin position="127"/>
        <end position="149"/>
    </location>
</feature>
<proteinExistence type="predicted"/>
<dbReference type="PROSITE" id="PS51257">
    <property type="entry name" value="PROKAR_LIPOPROTEIN"/>
    <property type="match status" value="1"/>
</dbReference>
<dbReference type="EMBL" id="CP000282">
    <property type="protein sequence ID" value="ABD81330.1"/>
    <property type="molecule type" value="Genomic_DNA"/>
</dbReference>
<reference evidence="2 3" key="1">
    <citation type="journal article" date="2008" name="PLoS Genet.">
        <title>Complete genome sequence of the complex carbohydrate-degrading marine bacterium, Saccharophagus degradans strain 2-40 T.</title>
        <authorList>
            <person name="Weiner R.M."/>
            <person name="Taylor L.E.II."/>
            <person name="Henrissat B."/>
            <person name="Hauser L."/>
            <person name="Land M."/>
            <person name="Coutinho P.M."/>
            <person name="Rancurel C."/>
            <person name="Saunders E.H."/>
            <person name="Longmire A.G."/>
            <person name="Zhang H."/>
            <person name="Bayer E.A."/>
            <person name="Gilbert H.J."/>
            <person name="Larimer F."/>
            <person name="Zhulin I.B."/>
            <person name="Ekborg N.A."/>
            <person name="Lamed R."/>
            <person name="Richardson P.M."/>
            <person name="Borovok I."/>
            <person name="Hutcheson S."/>
        </authorList>
    </citation>
    <scope>NUCLEOTIDE SEQUENCE [LARGE SCALE GENOMIC DNA]</scope>
    <source>
        <strain evidence="3">2-40 / ATCC 43961 / DSM 17024</strain>
    </source>
</reference>
<dbReference type="OrthoDB" id="9760450at2"/>
<dbReference type="SUPFAM" id="SSF49785">
    <property type="entry name" value="Galactose-binding domain-like"/>
    <property type="match status" value="1"/>
</dbReference>
<keyword evidence="1" id="KW-0472">Membrane</keyword>
<feature type="transmembrane region" description="Helical" evidence="1">
    <location>
        <begin position="99"/>
        <end position="120"/>
    </location>
</feature>
<evidence type="ECO:0008006" key="4">
    <source>
        <dbReference type="Google" id="ProtNLM"/>
    </source>
</evidence>
<evidence type="ECO:0000313" key="3">
    <source>
        <dbReference type="Proteomes" id="UP000001947"/>
    </source>
</evidence>
<keyword evidence="3" id="KW-1185">Reference proteome</keyword>
<sequence length="315" mass="35521">MFAYKRFAIVAIALATVLVSCWLLLSYRLPGNTHFWQSLQNAGHAILFFAIAFVFSALLAATRYKNKPFHIAFVVLVVSLVFGGVVELIQGFIGREPSWSDMGLDAQGAIAGICVYLALFTRRVSRVVATVLAAALLFNSLSLPIRWLIAEHQRGQCFPVIADFENRWLSMFVDGRSKAKAKIIPTPTIWANNKSGRVLSVEFGRGRWPSVVFYELEPDWTAYNNFVFEAYNPQATPVTLSLRITDKSYSRKYSDRFNAQLELVPGYNEIKIPLARISQLKSGRVMDLSQVDELIVFTGKQTPPVTLYLDHFRLE</sequence>
<evidence type="ECO:0000256" key="1">
    <source>
        <dbReference type="SAM" id="Phobius"/>
    </source>
</evidence>
<dbReference type="Proteomes" id="UP000001947">
    <property type="component" value="Chromosome"/>
</dbReference>
<dbReference type="eggNOG" id="ENOG5030BWM">
    <property type="taxonomic scope" value="Bacteria"/>
</dbReference>
<feature type="transmembrane region" description="Helical" evidence="1">
    <location>
        <begin position="45"/>
        <end position="64"/>
    </location>
</feature>
<accession>Q21IZ9</accession>
<organism evidence="2 3">
    <name type="scientific">Saccharophagus degradans (strain 2-40 / ATCC 43961 / DSM 17024)</name>
    <dbReference type="NCBI Taxonomy" id="203122"/>
    <lineage>
        <taxon>Bacteria</taxon>
        <taxon>Pseudomonadati</taxon>
        <taxon>Pseudomonadota</taxon>
        <taxon>Gammaproteobacteria</taxon>
        <taxon>Cellvibrionales</taxon>
        <taxon>Cellvibrionaceae</taxon>
        <taxon>Saccharophagus</taxon>
    </lineage>
</organism>
<dbReference type="RefSeq" id="WP_011468548.1">
    <property type="nucleotide sequence ID" value="NC_007912.1"/>
</dbReference>
<dbReference type="STRING" id="203122.Sde_2070"/>
<feature type="transmembrane region" description="Helical" evidence="1">
    <location>
        <begin position="7"/>
        <end position="25"/>
    </location>
</feature>
<dbReference type="NCBIfam" id="NF037970">
    <property type="entry name" value="vanZ_1"/>
    <property type="match status" value="1"/>
</dbReference>
<dbReference type="GeneID" id="98615666"/>
<dbReference type="KEGG" id="sde:Sde_2070"/>
<dbReference type="HOGENOM" id="CLU_079003_0_0_6"/>
<protein>
    <recommendedName>
        <fullName evidence="4">VanZ-like domain-containing protein</fullName>
    </recommendedName>
</protein>
<gene>
    <name evidence="2" type="ordered locus">Sde_2070</name>
</gene>
<name>Q21IZ9_SACD2</name>
<dbReference type="Gene3D" id="2.60.120.430">
    <property type="entry name" value="Galactose-binding lectin"/>
    <property type="match status" value="1"/>
</dbReference>
<feature type="transmembrane region" description="Helical" evidence="1">
    <location>
        <begin position="71"/>
        <end position="93"/>
    </location>
</feature>